<dbReference type="InterPro" id="IPR043253">
    <property type="entry name" value="NmS"/>
</dbReference>
<dbReference type="AlphaFoldDB" id="A0AAV1PA88"/>
<dbReference type="EMBL" id="CAWUFR010000120">
    <property type="protein sequence ID" value="CAK6968543.1"/>
    <property type="molecule type" value="Genomic_DNA"/>
</dbReference>
<gene>
    <name evidence="2" type="ORF">FSCOSCO3_A007247</name>
</gene>
<protein>
    <submittedName>
        <fullName evidence="2">Neuromedin-U</fullName>
    </submittedName>
</protein>
<dbReference type="PANTHER" id="PTHR32414:SF2">
    <property type="entry name" value="NEUROMEDIN-S"/>
    <property type="match status" value="1"/>
</dbReference>
<keyword evidence="3" id="KW-1185">Reference proteome</keyword>
<name>A0AAV1PA88_SCOSC</name>
<comment type="caution">
    <text evidence="2">The sequence shown here is derived from an EMBL/GenBank/DDBJ whole genome shotgun (WGS) entry which is preliminary data.</text>
</comment>
<proteinExistence type="predicted"/>
<evidence type="ECO:0000256" key="1">
    <source>
        <dbReference type="SAM" id="SignalP"/>
    </source>
</evidence>
<organism evidence="2 3">
    <name type="scientific">Scomber scombrus</name>
    <name type="common">Atlantic mackerel</name>
    <name type="synonym">Scomber vernalis</name>
    <dbReference type="NCBI Taxonomy" id="13677"/>
    <lineage>
        <taxon>Eukaryota</taxon>
        <taxon>Metazoa</taxon>
        <taxon>Chordata</taxon>
        <taxon>Craniata</taxon>
        <taxon>Vertebrata</taxon>
        <taxon>Euteleostomi</taxon>
        <taxon>Actinopterygii</taxon>
        <taxon>Neopterygii</taxon>
        <taxon>Teleostei</taxon>
        <taxon>Neoteleostei</taxon>
        <taxon>Acanthomorphata</taxon>
        <taxon>Pelagiaria</taxon>
        <taxon>Scombriformes</taxon>
        <taxon>Scombridae</taxon>
        <taxon>Scomber</taxon>
    </lineage>
</organism>
<reference evidence="2 3" key="1">
    <citation type="submission" date="2024-01" db="EMBL/GenBank/DDBJ databases">
        <authorList>
            <person name="Alioto T."/>
            <person name="Alioto T."/>
            <person name="Gomez Garrido J."/>
        </authorList>
    </citation>
    <scope>NUCLEOTIDE SEQUENCE [LARGE SCALE GENOMIC DNA]</scope>
</reference>
<sequence length="121" mass="13963">MTLPTVRQLLLCCLLWCLGCWSMTDASLLDQWEEGIALRKVRGIQSDDLSDVLWRDQNENQVQNVFKRFLFHYSKALNSVGAVQQQANSVHPLMRLSPKLSQRRKKKVVLLKIRALPEGML</sequence>
<accession>A0AAV1PA88</accession>
<evidence type="ECO:0000313" key="2">
    <source>
        <dbReference type="EMBL" id="CAK6968543.1"/>
    </source>
</evidence>
<feature type="chain" id="PRO_5043348351" evidence="1">
    <location>
        <begin position="27"/>
        <end position="121"/>
    </location>
</feature>
<feature type="signal peptide" evidence="1">
    <location>
        <begin position="1"/>
        <end position="26"/>
    </location>
</feature>
<dbReference type="Proteomes" id="UP001314229">
    <property type="component" value="Unassembled WGS sequence"/>
</dbReference>
<evidence type="ECO:0000313" key="3">
    <source>
        <dbReference type="Proteomes" id="UP001314229"/>
    </source>
</evidence>
<dbReference type="PANTHER" id="PTHR32414">
    <property type="entry name" value="NEUROMEDIN-S"/>
    <property type="match status" value="1"/>
</dbReference>
<keyword evidence="1" id="KW-0732">Signal</keyword>